<protein>
    <submittedName>
        <fullName evidence="2">AsmA family protein</fullName>
    </submittedName>
</protein>
<feature type="domain" description="AsmA" evidence="1">
    <location>
        <begin position="363"/>
        <end position="567"/>
    </location>
</feature>
<evidence type="ECO:0000313" key="3">
    <source>
        <dbReference type="Proteomes" id="UP000434044"/>
    </source>
</evidence>
<dbReference type="EMBL" id="WNKT01000036">
    <property type="protein sequence ID" value="MTW22301.1"/>
    <property type="molecule type" value="Genomic_DNA"/>
</dbReference>
<comment type="caution">
    <text evidence="2">The sequence shown here is derived from an EMBL/GenBank/DDBJ whole genome shotgun (WGS) entry which is preliminary data.</text>
</comment>
<dbReference type="PANTHER" id="PTHR30441">
    <property type="entry name" value="DUF748 DOMAIN-CONTAINING PROTEIN"/>
    <property type="match status" value="1"/>
</dbReference>
<dbReference type="Pfam" id="PF05170">
    <property type="entry name" value="AsmA"/>
    <property type="match status" value="2"/>
</dbReference>
<evidence type="ECO:0000313" key="2">
    <source>
        <dbReference type="EMBL" id="MTW22301.1"/>
    </source>
</evidence>
<feature type="domain" description="AsmA" evidence="1">
    <location>
        <begin position="2"/>
        <end position="146"/>
    </location>
</feature>
<dbReference type="OrthoDB" id="5749006at2"/>
<dbReference type="PANTHER" id="PTHR30441:SF8">
    <property type="entry name" value="DUF748 DOMAIN-CONTAINING PROTEIN"/>
    <property type="match status" value="1"/>
</dbReference>
<dbReference type="GO" id="GO:0090313">
    <property type="term" value="P:regulation of protein targeting to membrane"/>
    <property type="evidence" value="ECO:0007669"/>
    <property type="project" value="TreeGrafter"/>
</dbReference>
<reference evidence="2 3" key="1">
    <citation type="submission" date="2019-11" db="EMBL/GenBank/DDBJ databases">
        <title>Whole-genome sequence of the anaerobic purple sulfur bacterium Allochromatium palmeri DSM 15591.</title>
        <authorList>
            <person name="Kyndt J.A."/>
            <person name="Meyer T.E."/>
        </authorList>
    </citation>
    <scope>NUCLEOTIDE SEQUENCE [LARGE SCALE GENOMIC DNA]</scope>
    <source>
        <strain evidence="2 3">DSM 15591</strain>
    </source>
</reference>
<gene>
    <name evidence="2" type="ORF">GJ668_14580</name>
</gene>
<dbReference type="AlphaFoldDB" id="A0A6N8EF67"/>
<dbReference type="InterPro" id="IPR007844">
    <property type="entry name" value="AsmA"/>
</dbReference>
<name>A0A6N8EF67_9GAMM</name>
<sequence>MKTLRVLAWLLLAVVLLLVGAIGYLPVYLQAHKADLETAAADALGRPVAINNIALGWLLHPRPGLSIVLNGLRVSNPDWDTNPTLGPHLLEAERVDVTWQLQALLHRQIRIDQLVIRGARVMLQKTADGRDNWQLGASKGKRAGKISLQVPTVQVIDSQITFASPKAPVRRADITRLQLDGLDAEPLVLQAELTINQTPLTLSARAGAADAPTGARWPFQIQAQSAETHVELSGSAPAPFATTGLDAKLQLRGPTAVPLGKIAGINGLPAGPFRLETELSWDDQTLEASAINGSSEADVLPAPLTISDGEISLPLHGPWSLRMTGKLGNRPATLQLASVAAPKAVDQTTRTQPTGGEATGVLAIKATLAEGRFDGELRPASSNARALLSGTLNVGTVSLVDGAPGKASKSNAKGTLVSTESNLNARTEPTTKAAKALAWADRPLPFSSLTQIDADLELAIEALTWQRINMRRIQAQAKLRDGRLQLDGVRLTLPGLTVSGQALVDAIPKVPALKLKLKTDRINLAQARSMMARSPELSGSIVGLSLDAEASGTTPATLIQVLRGTLEAKSVRLLPPAKRGQRAMAIELASPKLQVNAGQAMSFKTGLVWPSQDRSVQAINLMLTGGTLADLLPGGRSWPQIDVIVKTKIDEHQLNIRGHLGPLAAIRTGRDLMLDLSLTDNIGRTEALTGTLTGTLARLNSLAGSQFQAQFTGESLAALHPGLPAQPFSAKARLQGQTQQIELLDLKASSAGSDVAGDVRIGLGERLRIDANLNADTLNLTPFLAKNSVSTDELTGLDGGGAQRFRRGTSGEQSLPLDGLKVFDGSLKLSTGRVELGDFDIDNGTLDARIDAGHLVLSANAAQSGLSVDLELQPGQTDWGFDLHHQGKLNLSRLIKAKNQPSLSDVPIGIEVRLHAIGSSIPALLRSADGRVELVLGAGQLDRKASQLPFGGVVVNLLDAVNPTQLSAIRVRKDFLSLQCAVLQFDIADGIATSKHGLALQTEKLNVLGGGAIKLETEEIELRFKTVKRAGVGLSLLGVADRFVVVDGTLKHPHATIDREDLFIEGAAAWASGGLSLVADQIIQRLTDFGNPCETVLRRDASDQ</sequence>
<keyword evidence="3" id="KW-1185">Reference proteome</keyword>
<dbReference type="InterPro" id="IPR052894">
    <property type="entry name" value="AsmA-related"/>
</dbReference>
<dbReference type="GO" id="GO:0005886">
    <property type="term" value="C:plasma membrane"/>
    <property type="evidence" value="ECO:0007669"/>
    <property type="project" value="TreeGrafter"/>
</dbReference>
<dbReference type="RefSeq" id="WP_155450870.1">
    <property type="nucleotide sequence ID" value="NZ_WNKT01000036.1"/>
</dbReference>
<organism evidence="2 3">
    <name type="scientific">Allochromatium palmeri</name>
    <dbReference type="NCBI Taxonomy" id="231048"/>
    <lineage>
        <taxon>Bacteria</taxon>
        <taxon>Pseudomonadati</taxon>
        <taxon>Pseudomonadota</taxon>
        <taxon>Gammaproteobacteria</taxon>
        <taxon>Chromatiales</taxon>
        <taxon>Chromatiaceae</taxon>
        <taxon>Allochromatium</taxon>
    </lineage>
</organism>
<evidence type="ECO:0000259" key="1">
    <source>
        <dbReference type="Pfam" id="PF05170"/>
    </source>
</evidence>
<accession>A0A6N8EF67</accession>
<proteinExistence type="predicted"/>
<dbReference type="Proteomes" id="UP000434044">
    <property type="component" value="Unassembled WGS sequence"/>
</dbReference>